<dbReference type="InterPro" id="IPR029058">
    <property type="entry name" value="AB_hydrolase_fold"/>
</dbReference>
<evidence type="ECO:0000313" key="6">
    <source>
        <dbReference type="EMBL" id="SCV74434.1"/>
    </source>
</evidence>
<keyword evidence="1" id="KW-1015">Disulfide bond</keyword>
<keyword evidence="7" id="KW-1185">Reference proteome</keyword>
<organism evidence="6 7">
    <name type="scientific">Microbotryum intermedium</name>
    <dbReference type="NCBI Taxonomy" id="269621"/>
    <lineage>
        <taxon>Eukaryota</taxon>
        <taxon>Fungi</taxon>
        <taxon>Dikarya</taxon>
        <taxon>Basidiomycota</taxon>
        <taxon>Pucciniomycotina</taxon>
        <taxon>Microbotryomycetes</taxon>
        <taxon>Microbotryales</taxon>
        <taxon>Microbotryaceae</taxon>
        <taxon>Microbotryum</taxon>
    </lineage>
</organism>
<dbReference type="PANTHER" id="PTHR45856:SF24">
    <property type="entry name" value="FUNGAL LIPASE-LIKE DOMAIN-CONTAINING PROTEIN"/>
    <property type="match status" value="1"/>
</dbReference>
<dbReference type="Pfam" id="PF01764">
    <property type="entry name" value="Lipase_3"/>
    <property type="match status" value="1"/>
</dbReference>
<evidence type="ECO:0000259" key="5">
    <source>
        <dbReference type="Pfam" id="PF01764"/>
    </source>
</evidence>
<accession>A0A238FRD7</accession>
<dbReference type="SUPFAM" id="SSF53474">
    <property type="entry name" value="alpha/beta-Hydrolases"/>
    <property type="match status" value="1"/>
</dbReference>
<dbReference type="PANTHER" id="PTHR45856">
    <property type="entry name" value="ALPHA/BETA-HYDROLASES SUPERFAMILY PROTEIN"/>
    <property type="match status" value="1"/>
</dbReference>
<evidence type="ECO:0000313" key="7">
    <source>
        <dbReference type="Proteomes" id="UP000198372"/>
    </source>
</evidence>
<feature type="domain" description="Fungal lipase-type" evidence="5">
    <location>
        <begin position="80"/>
        <end position="244"/>
    </location>
</feature>
<dbReference type="InterPro" id="IPR051218">
    <property type="entry name" value="Sec_MonoDiacylglyc_Lipase"/>
</dbReference>
<comment type="similarity">
    <text evidence="2">Belongs to the AB hydrolase superfamily. Lipase family. Class 3 subfamily.</text>
</comment>
<comment type="catalytic activity">
    <reaction evidence="4">
        <text>a monoacylglycerol + H2O = glycerol + a fatty acid + H(+)</text>
        <dbReference type="Rhea" id="RHEA:15245"/>
        <dbReference type="ChEBI" id="CHEBI:15377"/>
        <dbReference type="ChEBI" id="CHEBI:15378"/>
        <dbReference type="ChEBI" id="CHEBI:17408"/>
        <dbReference type="ChEBI" id="CHEBI:17754"/>
        <dbReference type="ChEBI" id="CHEBI:28868"/>
    </reaction>
</comment>
<evidence type="ECO:0000256" key="4">
    <source>
        <dbReference type="ARBA" id="ARBA00048461"/>
    </source>
</evidence>
<evidence type="ECO:0000256" key="1">
    <source>
        <dbReference type="ARBA" id="ARBA00023157"/>
    </source>
</evidence>
<proteinExistence type="inferred from homology"/>
<dbReference type="STRING" id="269621.A0A238FRD7"/>
<dbReference type="EMBL" id="FMSP01000021">
    <property type="protein sequence ID" value="SCV74434.1"/>
    <property type="molecule type" value="Genomic_DNA"/>
</dbReference>
<gene>
    <name evidence="6" type="ORF">BQ2448_8073</name>
</gene>
<evidence type="ECO:0000256" key="3">
    <source>
        <dbReference type="ARBA" id="ARBA00047591"/>
    </source>
</evidence>
<name>A0A238FRD7_9BASI</name>
<dbReference type="Proteomes" id="UP000198372">
    <property type="component" value="Unassembled WGS sequence"/>
</dbReference>
<dbReference type="CDD" id="cd00519">
    <property type="entry name" value="Lipase_3"/>
    <property type="match status" value="1"/>
</dbReference>
<dbReference type="OrthoDB" id="2520028at2759"/>
<dbReference type="GO" id="GO:0006629">
    <property type="term" value="P:lipid metabolic process"/>
    <property type="evidence" value="ECO:0007669"/>
    <property type="project" value="InterPro"/>
</dbReference>
<sequence length="308" mass="34309">MLAHYSTRTFNLDVAKAFILFSAMVYLRNDQHHDPDGIIVNHGNDEWELNYRTVLTLIGGEGASAGVFYSKSKVEQPFMVLVFKGTTPTNYSEFLVDCNLRRTSAIPFFGAGTMHEGFARHLLRMRKPGGGLSQDGYGQVLHGLAEINATIKAEQPAVTRVPLWVTGHSLGGGLAALFFARALKSPDDLGNDLELRDCYNFGAPRTGDANFAETVTGEMINSICRPNVLWRVQNRSELIRRLPLNTSIFSVPLRYASQFASRSVLNYRHVGIRFVLDPKIGPERGRVNTESLYRETPELSVQETMALL</sequence>
<dbReference type="AlphaFoldDB" id="A0A238FRD7"/>
<reference evidence="7" key="1">
    <citation type="submission" date="2016-09" db="EMBL/GenBank/DDBJ databases">
        <authorList>
            <person name="Jeantristanb JTB J.-T."/>
            <person name="Ricardo R."/>
        </authorList>
    </citation>
    <scope>NUCLEOTIDE SEQUENCE [LARGE SCALE GENOMIC DNA]</scope>
</reference>
<dbReference type="InterPro" id="IPR002921">
    <property type="entry name" value="Fungal_lipase-type"/>
</dbReference>
<dbReference type="Gene3D" id="3.40.50.1820">
    <property type="entry name" value="alpha/beta hydrolase"/>
    <property type="match status" value="1"/>
</dbReference>
<comment type="catalytic activity">
    <reaction evidence="3">
        <text>a diacylglycerol + H2O = a monoacylglycerol + a fatty acid + H(+)</text>
        <dbReference type="Rhea" id="RHEA:32731"/>
        <dbReference type="ChEBI" id="CHEBI:15377"/>
        <dbReference type="ChEBI" id="CHEBI:15378"/>
        <dbReference type="ChEBI" id="CHEBI:17408"/>
        <dbReference type="ChEBI" id="CHEBI:18035"/>
        <dbReference type="ChEBI" id="CHEBI:28868"/>
    </reaction>
</comment>
<evidence type="ECO:0000256" key="2">
    <source>
        <dbReference type="ARBA" id="ARBA00043996"/>
    </source>
</evidence>
<protein>
    <submittedName>
        <fullName evidence="6">BQ2448_8073 protein</fullName>
    </submittedName>
</protein>